<name>A0A8S4RQ94_9NEOP</name>
<comment type="caution">
    <text evidence="1">The sequence shown here is derived from an EMBL/GenBank/DDBJ whole genome shotgun (WGS) entry which is preliminary data.</text>
</comment>
<evidence type="ECO:0000313" key="1">
    <source>
        <dbReference type="EMBL" id="CAH2240258.1"/>
    </source>
</evidence>
<protein>
    <submittedName>
        <fullName evidence="1">Jg2270 protein</fullName>
    </submittedName>
</protein>
<accession>A0A8S4RQ94</accession>
<evidence type="ECO:0000313" key="2">
    <source>
        <dbReference type="Proteomes" id="UP000838756"/>
    </source>
</evidence>
<reference evidence="1" key="1">
    <citation type="submission" date="2022-03" db="EMBL/GenBank/DDBJ databases">
        <authorList>
            <person name="Lindestad O."/>
        </authorList>
    </citation>
    <scope>NUCLEOTIDE SEQUENCE</scope>
</reference>
<dbReference type="AlphaFoldDB" id="A0A8S4RQ94"/>
<sequence>MLFALITPLRGELRTDGISTHCVYNDLGLTNGRFWVQSPVEGINFTNGSAASGVFGALITGAALASSSGFVNHARHLYPPSSELLSAISSRHEYFIT</sequence>
<organism evidence="1 2">
    <name type="scientific">Pararge aegeria aegeria</name>
    <dbReference type="NCBI Taxonomy" id="348720"/>
    <lineage>
        <taxon>Eukaryota</taxon>
        <taxon>Metazoa</taxon>
        <taxon>Ecdysozoa</taxon>
        <taxon>Arthropoda</taxon>
        <taxon>Hexapoda</taxon>
        <taxon>Insecta</taxon>
        <taxon>Pterygota</taxon>
        <taxon>Neoptera</taxon>
        <taxon>Endopterygota</taxon>
        <taxon>Lepidoptera</taxon>
        <taxon>Glossata</taxon>
        <taxon>Ditrysia</taxon>
        <taxon>Papilionoidea</taxon>
        <taxon>Nymphalidae</taxon>
        <taxon>Satyrinae</taxon>
        <taxon>Satyrini</taxon>
        <taxon>Parargina</taxon>
        <taxon>Pararge</taxon>
    </lineage>
</organism>
<keyword evidence="2" id="KW-1185">Reference proteome</keyword>
<dbReference type="Proteomes" id="UP000838756">
    <property type="component" value="Unassembled WGS sequence"/>
</dbReference>
<dbReference type="EMBL" id="CAKXAJ010025488">
    <property type="protein sequence ID" value="CAH2240258.1"/>
    <property type="molecule type" value="Genomic_DNA"/>
</dbReference>
<proteinExistence type="predicted"/>
<gene>
    <name evidence="1" type="primary">jg2270</name>
    <name evidence="1" type="ORF">PAEG_LOCUS16857</name>
</gene>